<protein>
    <submittedName>
        <fullName evidence="1">Uncharacterized protein</fullName>
    </submittedName>
</protein>
<evidence type="ECO:0000313" key="1">
    <source>
        <dbReference type="EMBL" id="GAD58051.1"/>
    </source>
</evidence>
<sequence length="63" mass="6876">MRREALGLAAWIELSHRSPSIGSAIRGAWSLKTVSPGLVNPGMRERMAIARLSLNGKHPVTNR</sequence>
<reference evidence="2" key="1">
    <citation type="journal article" date="2013" name="Genome Announc.">
        <title>Draft Genome Sequence of the Dimorphic Prosthecate Bacterium Brevundimonas abyssalis TAR-001T.</title>
        <authorList>
            <person name="Tsubouchi T."/>
            <person name="Nishi S."/>
            <person name="Usui K."/>
            <person name="Shimane Y."/>
            <person name="Takaki Y."/>
            <person name="Maruyama T."/>
            <person name="Hatada Y."/>
        </authorList>
    </citation>
    <scope>NUCLEOTIDE SEQUENCE [LARGE SCALE GENOMIC DNA]</scope>
    <source>
        <strain evidence="2">TAR-001</strain>
    </source>
</reference>
<dbReference type="EMBL" id="BATC01000003">
    <property type="protein sequence ID" value="GAD58051.1"/>
    <property type="molecule type" value="Genomic_DNA"/>
</dbReference>
<organism evidence="1 2">
    <name type="scientific">Brevundimonas abyssalis TAR-001</name>
    <dbReference type="NCBI Taxonomy" id="1391729"/>
    <lineage>
        <taxon>Bacteria</taxon>
        <taxon>Pseudomonadati</taxon>
        <taxon>Pseudomonadota</taxon>
        <taxon>Alphaproteobacteria</taxon>
        <taxon>Caulobacterales</taxon>
        <taxon>Caulobacteraceae</taxon>
        <taxon>Brevundimonas</taxon>
    </lineage>
</organism>
<dbReference type="Proteomes" id="UP000016569">
    <property type="component" value="Unassembled WGS sequence"/>
</dbReference>
<proteinExistence type="predicted"/>
<comment type="caution">
    <text evidence="1">The sequence shown here is derived from an EMBL/GenBank/DDBJ whole genome shotgun (WGS) entry which is preliminary data.</text>
</comment>
<evidence type="ECO:0000313" key="2">
    <source>
        <dbReference type="Proteomes" id="UP000016569"/>
    </source>
</evidence>
<name>A0A8E0NA91_9CAUL</name>
<dbReference type="AlphaFoldDB" id="A0A8E0NA91"/>
<accession>A0A8E0NA91</accession>
<gene>
    <name evidence="1" type="ORF">MBEBAB_0301</name>
</gene>
<keyword evidence="2" id="KW-1185">Reference proteome</keyword>